<evidence type="ECO:0000256" key="1">
    <source>
        <dbReference type="ARBA" id="ARBA00022527"/>
    </source>
</evidence>
<evidence type="ECO:0000313" key="4">
    <source>
        <dbReference type="Proteomes" id="UP001356095"/>
    </source>
</evidence>
<dbReference type="RefSeq" id="WP_330092846.1">
    <property type="nucleotide sequence ID" value="NZ_JAUZMY010000017.1"/>
</dbReference>
<dbReference type="EMBL" id="JAUZMY010000017">
    <property type="protein sequence ID" value="MEE2039069.1"/>
    <property type="molecule type" value="Genomic_DNA"/>
</dbReference>
<feature type="domain" description="Histidine kinase/HSP90-like ATPase" evidence="2">
    <location>
        <begin position="28"/>
        <end position="142"/>
    </location>
</feature>
<evidence type="ECO:0000313" key="3">
    <source>
        <dbReference type="EMBL" id="MEE2039069.1"/>
    </source>
</evidence>
<dbReference type="InterPro" id="IPR050267">
    <property type="entry name" value="Anti-sigma-factor_SerPK"/>
</dbReference>
<dbReference type="InterPro" id="IPR003594">
    <property type="entry name" value="HATPase_dom"/>
</dbReference>
<dbReference type="InterPro" id="IPR036890">
    <property type="entry name" value="HATPase_C_sf"/>
</dbReference>
<dbReference type="Pfam" id="PF13581">
    <property type="entry name" value="HATPase_c_2"/>
    <property type="match status" value="1"/>
</dbReference>
<accession>A0ABU7K9Y9</accession>
<dbReference type="Gene3D" id="3.30.565.10">
    <property type="entry name" value="Histidine kinase-like ATPase, C-terminal domain"/>
    <property type="match status" value="1"/>
</dbReference>
<dbReference type="PANTHER" id="PTHR35526:SF3">
    <property type="entry name" value="ANTI-SIGMA-F FACTOR RSBW"/>
    <property type="match status" value="1"/>
</dbReference>
<keyword evidence="1" id="KW-0808">Transferase</keyword>
<keyword evidence="4" id="KW-1185">Reference proteome</keyword>
<dbReference type="PANTHER" id="PTHR35526">
    <property type="entry name" value="ANTI-SIGMA-F FACTOR RSBW-RELATED"/>
    <property type="match status" value="1"/>
</dbReference>
<evidence type="ECO:0000259" key="2">
    <source>
        <dbReference type="Pfam" id="PF13581"/>
    </source>
</evidence>
<keyword evidence="1" id="KW-0418">Kinase</keyword>
<keyword evidence="1" id="KW-0723">Serine/threonine-protein kinase</keyword>
<name>A0ABU7K9Y9_9ACTN</name>
<keyword evidence="3" id="KW-0547">Nucleotide-binding</keyword>
<protein>
    <submittedName>
        <fullName evidence="3">ATP-binding protein</fullName>
    </submittedName>
</protein>
<sequence>MALTPSMLSRSYRGGLADLSAGRRDLAHDLHRLAPGLGPDLSDTLRLCLHELHANACKYGHPDRPVLRHLTRGRDGALTLTLHNRHIPGPGTGVPRVPVERTATEWDQAEGQRGLLLITRLATTWGHYTWPAHSGLGTLVWATFTTH</sequence>
<dbReference type="GO" id="GO:0005524">
    <property type="term" value="F:ATP binding"/>
    <property type="evidence" value="ECO:0007669"/>
    <property type="project" value="UniProtKB-KW"/>
</dbReference>
<keyword evidence="3" id="KW-0067">ATP-binding</keyword>
<reference evidence="3 4" key="1">
    <citation type="submission" date="2023-08" db="EMBL/GenBank/DDBJ databases">
        <authorList>
            <person name="Girao M."/>
            <person name="Carvalho M.F."/>
        </authorList>
    </citation>
    <scope>NUCLEOTIDE SEQUENCE [LARGE SCALE GENOMIC DNA]</scope>
    <source>
        <strain evidence="3 4">CT-R113</strain>
    </source>
</reference>
<dbReference type="CDD" id="cd16936">
    <property type="entry name" value="HATPase_RsbW-like"/>
    <property type="match status" value="1"/>
</dbReference>
<comment type="caution">
    <text evidence="3">The sequence shown here is derived from an EMBL/GenBank/DDBJ whole genome shotgun (WGS) entry which is preliminary data.</text>
</comment>
<proteinExistence type="predicted"/>
<gene>
    <name evidence="3" type="ORF">Q8791_17795</name>
</gene>
<dbReference type="Proteomes" id="UP001356095">
    <property type="component" value="Unassembled WGS sequence"/>
</dbReference>
<organism evidence="3 4">
    <name type="scientific">Nocardiopsis codii</name>
    <dbReference type="NCBI Taxonomy" id="3065942"/>
    <lineage>
        <taxon>Bacteria</taxon>
        <taxon>Bacillati</taxon>
        <taxon>Actinomycetota</taxon>
        <taxon>Actinomycetes</taxon>
        <taxon>Streptosporangiales</taxon>
        <taxon>Nocardiopsidaceae</taxon>
        <taxon>Nocardiopsis</taxon>
    </lineage>
</organism>